<dbReference type="AlphaFoldDB" id="A0A5N4AYV3"/>
<evidence type="ECO:0000256" key="9">
    <source>
        <dbReference type="ARBA" id="ARBA00050985"/>
    </source>
</evidence>
<protein>
    <recommendedName>
        <fullName evidence="13">tRNA (guanine(10)-N(2))-methyltransferase TRMT11</fullName>
        <ecNumber evidence="12">2.1.1.214</ecNumber>
    </recommendedName>
    <alternativeName>
        <fullName evidence="14">tRNA methyltransferase 11 homolog</fullName>
    </alternativeName>
</protein>
<reference evidence="18 19" key="1">
    <citation type="journal article" date="2018" name="Elife">
        <title>Firefly genomes illuminate parallel origins of bioluminescence in beetles.</title>
        <authorList>
            <person name="Fallon T.R."/>
            <person name="Lower S.E."/>
            <person name="Chang C.H."/>
            <person name="Bessho-Uehara M."/>
            <person name="Martin G.J."/>
            <person name="Bewick A.J."/>
            <person name="Behringer M."/>
            <person name="Debat H.J."/>
            <person name="Wong I."/>
            <person name="Day J.C."/>
            <person name="Suvorov A."/>
            <person name="Silva C.J."/>
            <person name="Stanger-Hall K.F."/>
            <person name="Hall D.W."/>
            <person name="Schmitz R.J."/>
            <person name="Nelson D.R."/>
            <person name="Lewis S.M."/>
            <person name="Shigenobu S."/>
            <person name="Bybee S.M."/>
            <person name="Larracuente A.M."/>
            <person name="Oba Y."/>
            <person name="Weng J.K."/>
        </authorList>
    </citation>
    <scope>NUCLEOTIDE SEQUENCE [LARGE SCALE GENOMIC DNA]</scope>
    <source>
        <strain evidence="18">1611_PpyrPB1</strain>
        <tissue evidence="18">Whole body</tissue>
    </source>
</reference>
<proteinExistence type="inferred from homology"/>
<evidence type="ECO:0000256" key="7">
    <source>
        <dbReference type="ARBA" id="ARBA00022694"/>
    </source>
</evidence>
<dbReference type="InterPro" id="IPR059073">
    <property type="entry name" value="TRMT11_N"/>
</dbReference>
<evidence type="ECO:0000256" key="1">
    <source>
        <dbReference type="ARBA" id="ARBA00004496"/>
    </source>
</evidence>
<comment type="caution">
    <text evidence="18">The sequence shown here is derived from an EMBL/GenBank/DDBJ whole genome shotgun (WGS) entry which is preliminary data.</text>
</comment>
<dbReference type="PANTHER" id="PTHR13370:SF3">
    <property type="entry name" value="TRNA (GUANINE(10)-N2)-METHYLTRANSFERASE HOMOLOG"/>
    <property type="match status" value="1"/>
</dbReference>
<evidence type="ECO:0000256" key="11">
    <source>
        <dbReference type="ARBA" id="ARBA00065434"/>
    </source>
</evidence>
<dbReference type="InterPro" id="IPR029063">
    <property type="entry name" value="SAM-dependent_MTases_sf"/>
</dbReference>
<dbReference type="GO" id="GO:0160102">
    <property type="term" value="F:tRNA (guanine(10)-N2)-methyltransferase activity"/>
    <property type="evidence" value="ECO:0007669"/>
    <property type="project" value="UniProtKB-EC"/>
</dbReference>
<dbReference type="GO" id="GO:0000049">
    <property type="term" value="F:tRNA binding"/>
    <property type="evidence" value="ECO:0007669"/>
    <property type="project" value="UniProtKB-UniRule"/>
</dbReference>
<dbReference type="EMBL" id="VVIM01000002">
    <property type="protein sequence ID" value="KAB0802463.1"/>
    <property type="molecule type" value="Genomic_DNA"/>
</dbReference>
<feature type="domain" description="Ribosomal RNA large subunit methyltransferase K/L-like methyltransferase" evidence="16">
    <location>
        <begin position="188"/>
        <end position="317"/>
    </location>
</feature>
<accession>A0A5N4AYV3</accession>
<comment type="function">
    <text evidence="10">Catalytic subunit of the TRMT11-TRM112 methyltransferase complex, that specifically mediates the S-adenosyl-L-methionine-dependent N(2)-methylation of guanosine nucleotide at position 10 (m2G10) in tRNAs. This is one of the major tRNA (guanine-N(2))-methyltransferases.</text>
</comment>
<evidence type="ECO:0000256" key="3">
    <source>
        <dbReference type="ARBA" id="ARBA00022555"/>
    </source>
</evidence>
<dbReference type="GO" id="GO:0005737">
    <property type="term" value="C:cytoplasm"/>
    <property type="evidence" value="ECO:0007669"/>
    <property type="project" value="UniProtKB-SubCell"/>
</dbReference>
<dbReference type="Gene3D" id="3.40.50.150">
    <property type="entry name" value="Vaccinia Virus protein VP39"/>
    <property type="match status" value="1"/>
</dbReference>
<evidence type="ECO:0000256" key="10">
    <source>
        <dbReference type="ARBA" id="ARBA00056270"/>
    </source>
</evidence>
<comment type="catalytic activity">
    <reaction evidence="9">
        <text>guanosine(10) in tRNA + S-adenosyl-L-methionine = N(2)-methylguanosine(10) in tRNA + S-adenosyl-L-homocysteine + H(+)</text>
        <dbReference type="Rhea" id="RHEA:43128"/>
        <dbReference type="Rhea" id="RHEA-COMP:10355"/>
        <dbReference type="Rhea" id="RHEA-COMP:10357"/>
        <dbReference type="ChEBI" id="CHEBI:15378"/>
        <dbReference type="ChEBI" id="CHEBI:57856"/>
        <dbReference type="ChEBI" id="CHEBI:59789"/>
        <dbReference type="ChEBI" id="CHEBI:74269"/>
        <dbReference type="ChEBI" id="CHEBI:74481"/>
        <dbReference type="EC" id="2.1.1.214"/>
    </reaction>
    <physiologicalReaction direction="left-to-right" evidence="9">
        <dbReference type="Rhea" id="RHEA:43129"/>
    </physiologicalReaction>
</comment>
<keyword evidence="3 15" id="KW-0820">tRNA-binding</keyword>
<evidence type="ECO:0000256" key="15">
    <source>
        <dbReference type="PROSITE-ProRule" id="PRU00959"/>
    </source>
</evidence>
<dbReference type="Pfam" id="PF01170">
    <property type="entry name" value="UPF0020"/>
    <property type="match status" value="1"/>
</dbReference>
<dbReference type="InterPro" id="IPR002052">
    <property type="entry name" value="DNA_methylase_N6_adenine_CS"/>
</dbReference>
<sequence length="467" mass="54308">MNSSWRRYLLYFAQEHVDFRFAEVQSLLSLFKITMRILEKPEDLQPYWIVEFQKEEDAKLLASRSLSIRYCLELWGHAGGLDDLHRELKCIPTSFFENHLQLSKTFKIAVQSFCKHLAQTDKINIIQTFSYLPFKGTVNLNNPDTHLLYLEYYGIDSNDPPSEPYCVFFGRIVAAGFRQLIRELSLKTRKFIGNTSMDPQLSLLMANQAQVKLGDLVLDPFVGSGSLLVAAAYFGGYVVGSDIDYLMLHGKSRPSRIKQKKRDENESIKANMEQYCLQDKYIDVMVNDFATSFWRDDIRFDSIITDPPYGIREATEKVGIHKENYSISEKHLSTHIPAKVQYEFSELYQDLLAFSAKHLRIGGRLVCWFPIFREDYSEEGLPTHQCVKLVSNSEQVLSKYTSRRLLTFEKICEPQEENSNGANTIADFRNKYYKARDESRRERRLKEANIREQNLLEALQRQTPLKD</sequence>
<dbReference type="PRINTS" id="PR00507">
    <property type="entry name" value="N12N6MTFRASE"/>
</dbReference>
<dbReference type="InParanoid" id="A0A5N4AYV3"/>
<dbReference type="GO" id="GO:0032259">
    <property type="term" value="P:methylation"/>
    <property type="evidence" value="ECO:0007669"/>
    <property type="project" value="UniProtKB-UniRule"/>
</dbReference>
<dbReference type="Pfam" id="PF25904">
    <property type="entry name" value="Tmrp11_N"/>
    <property type="match status" value="1"/>
</dbReference>
<evidence type="ECO:0000259" key="17">
    <source>
        <dbReference type="Pfam" id="PF25904"/>
    </source>
</evidence>
<dbReference type="CDD" id="cd02440">
    <property type="entry name" value="AdoMet_MTases"/>
    <property type="match status" value="1"/>
</dbReference>
<evidence type="ECO:0000256" key="5">
    <source>
        <dbReference type="ARBA" id="ARBA00022679"/>
    </source>
</evidence>
<dbReference type="EC" id="2.1.1.214" evidence="12"/>
<dbReference type="Proteomes" id="UP000327044">
    <property type="component" value="Unassembled WGS sequence"/>
</dbReference>
<keyword evidence="19" id="KW-1185">Reference proteome</keyword>
<dbReference type="InterPro" id="IPR000241">
    <property type="entry name" value="RlmKL-like_Mtase"/>
</dbReference>
<keyword evidence="4 15" id="KW-0489">Methyltransferase</keyword>
<evidence type="ECO:0000256" key="6">
    <source>
        <dbReference type="ARBA" id="ARBA00022691"/>
    </source>
</evidence>
<comment type="similarity">
    <text evidence="15">Belongs to the class I-like SAM-binding methyltransferase superfamily. TRM11 methyltransferase family.</text>
</comment>
<dbReference type="GO" id="GO:0008033">
    <property type="term" value="P:tRNA processing"/>
    <property type="evidence" value="ECO:0007669"/>
    <property type="project" value="UniProtKB-UniRule"/>
</dbReference>
<dbReference type="SUPFAM" id="SSF53335">
    <property type="entry name" value="S-adenosyl-L-methionine-dependent methyltransferases"/>
    <property type="match status" value="1"/>
</dbReference>
<comment type="subcellular location">
    <subcellularLocation>
        <location evidence="1">Cytoplasm</location>
    </subcellularLocation>
</comment>
<comment type="subunit">
    <text evidence="11">Part of the heterodimeric TRMT11-TRM112 methyltransferase complex; this complex forms an active tRNA methyltransferase, where TRMT112 acts as an activator of the catalytic subunit TRMT11.</text>
</comment>
<evidence type="ECO:0000256" key="13">
    <source>
        <dbReference type="ARBA" id="ARBA00067484"/>
    </source>
</evidence>
<dbReference type="InterPro" id="IPR016691">
    <property type="entry name" value="TRMT11"/>
</dbReference>
<evidence type="ECO:0000256" key="12">
    <source>
        <dbReference type="ARBA" id="ARBA00066937"/>
    </source>
</evidence>
<evidence type="ECO:0000259" key="16">
    <source>
        <dbReference type="Pfam" id="PF01170"/>
    </source>
</evidence>
<evidence type="ECO:0000256" key="14">
    <source>
        <dbReference type="ARBA" id="ARBA00075308"/>
    </source>
</evidence>
<dbReference type="PROSITE" id="PS51627">
    <property type="entry name" value="SAM_MT_TRM11"/>
    <property type="match status" value="1"/>
</dbReference>
<dbReference type="PANTHER" id="PTHR13370">
    <property type="entry name" value="RNA METHYLASE-RELATED"/>
    <property type="match status" value="1"/>
</dbReference>
<dbReference type="FunCoup" id="A0A5N4AYV3">
    <property type="interactions" value="1242"/>
</dbReference>
<evidence type="ECO:0000256" key="4">
    <source>
        <dbReference type="ARBA" id="ARBA00022603"/>
    </source>
</evidence>
<dbReference type="OrthoDB" id="296065at2759"/>
<evidence type="ECO:0000256" key="8">
    <source>
        <dbReference type="ARBA" id="ARBA00022884"/>
    </source>
</evidence>
<name>A0A5N4AYV3_PHOPY</name>
<keyword evidence="8 15" id="KW-0694">RNA-binding</keyword>
<evidence type="ECO:0000256" key="2">
    <source>
        <dbReference type="ARBA" id="ARBA00022490"/>
    </source>
</evidence>
<evidence type="ECO:0000313" key="18">
    <source>
        <dbReference type="EMBL" id="KAB0802463.1"/>
    </source>
</evidence>
<keyword evidence="6 15" id="KW-0949">S-adenosyl-L-methionine</keyword>
<dbReference type="PIRSF" id="PIRSF017259">
    <property type="entry name" value="tRNA_mtfrase_TRM11"/>
    <property type="match status" value="1"/>
</dbReference>
<keyword evidence="2" id="KW-0963">Cytoplasm</keyword>
<keyword evidence="5 15" id="KW-0808">Transferase</keyword>
<dbReference type="PROSITE" id="PS00092">
    <property type="entry name" value="N6_MTASE"/>
    <property type="match status" value="1"/>
</dbReference>
<organism evidence="18 19">
    <name type="scientific">Photinus pyralis</name>
    <name type="common">Common eastern firefly</name>
    <name type="synonym">Lampyris pyralis</name>
    <dbReference type="NCBI Taxonomy" id="7054"/>
    <lineage>
        <taxon>Eukaryota</taxon>
        <taxon>Metazoa</taxon>
        <taxon>Ecdysozoa</taxon>
        <taxon>Arthropoda</taxon>
        <taxon>Hexapoda</taxon>
        <taxon>Insecta</taxon>
        <taxon>Pterygota</taxon>
        <taxon>Neoptera</taxon>
        <taxon>Endopterygota</taxon>
        <taxon>Coleoptera</taxon>
        <taxon>Polyphaga</taxon>
        <taxon>Elateriformia</taxon>
        <taxon>Elateroidea</taxon>
        <taxon>Lampyridae</taxon>
        <taxon>Lampyrinae</taxon>
        <taxon>Photinus</taxon>
    </lineage>
</organism>
<feature type="domain" description="tRNA (guanine(10)-N(2))-methyltransferase TRMT11 N-terminal" evidence="17">
    <location>
        <begin position="7"/>
        <end position="177"/>
    </location>
</feature>
<dbReference type="GO" id="GO:0043527">
    <property type="term" value="C:tRNA methyltransferase complex"/>
    <property type="evidence" value="ECO:0007669"/>
    <property type="project" value="UniProtKB-ARBA"/>
</dbReference>
<evidence type="ECO:0000313" key="19">
    <source>
        <dbReference type="Proteomes" id="UP000327044"/>
    </source>
</evidence>
<keyword evidence="7 15" id="KW-0819">tRNA processing</keyword>
<gene>
    <name evidence="18" type="ORF">PPYR_04649</name>
</gene>